<keyword evidence="7" id="KW-1185">Reference proteome</keyword>
<evidence type="ECO:0000313" key="6">
    <source>
        <dbReference type="EMBL" id="PRX92495.1"/>
    </source>
</evidence>
<evidence type="ECO:0000256" key="2">
    <source>
        <dbReference type="ARBA" id="ARBA00022801"/>
    </source>
</evidence>
<dbReference type="AlphaFoldDB" id="A0A2T0PUB9"/>
<dbReference type="GO" id="GO:0016787">
    <property type="term" value="F:hydrolase activity"/>
    <property type="evidence" value="ECO:0007669"/>
    <property type="project" value="UniProtKB-KW"/>
</dbReference>
<feature type="compositionally biased region" description="Low complexity" evidence="4">
    <location>
        <begin position="215"/>
        <end position="225"/>
    </location>
</feature>
<reference evidence="6 7" key="1">
    <citation type="submission" date="2018-03" db="EMBL/GenBank/DDBJ databases">
        <title>Genomic Encyclopedia of Archaeal and Bacterial Type Strains, Phase II (KMG-II): from individual species to whole genera.</title>
        <authorList>
            <person name="Goeker M."/>
        </authorList>
    </citation>
    <scope>NUCLEOTIDE SEQUENCE [LARGE SCALE GENOMIC DNA]</scope>
    <source>
        <strain evidence="6 7">DSM 45601</strain>
    </source>
</reference>
<name>A0A2T0PUB9_9ACTN</name>
<dbReference type="InterPro" id="IPR029000">
    <property type="entry name" value="Cyclophilin-like_dom_sf"/>
</dbReference>
<dbReference type="SUPFAM" id="SSF160467">
    <property type="entry name" value="PH0987 N-terminal domain-like"/>
    <property type="match status" value="1"/>
</dbReference>
<comment type="caution">
    <text evidence="6">The sequence shown here is derived from an EMBL/GenBank/DDBJ whole genome shotgun (WGS) entry which is preliminary data.</text>
</comment>
<proteinExistence type="predicted"/>
<dbReference type="EMBL" id="PVZC01000010">
    <property type="protein sequence ID" value="PRX92495.1"/>
    <property type="molecule type" value="Genomic_DNA"/>
</dbReference>
<dbReference type="PANTHER" id="PTHR34698">
    <property type="entry name" value="5-OXOPROLINASE SUBUNIT B"/>
    <property type="match status" value="1"/>
</dbReference>
<dbReference type="PANTHER" id="PTHR34698:SF2">
    <property type="entry name" value="5-OXOPROLINASE SUBUNIT B"/>
    <property type="match status" value="1"/>
</dbReference>
<organism evidence="6 7">
    <name type="scientific">Allonocardiopsis opalescens</name>
    <dbReference type="NCBI Taxonomy" id="1144618"/>
    <lineage>
        <taxon>Bacteria</taxon>
        <taxon>Bacillati</taxon>
        <taxon>Actinomycetota</taxon>
        <taxon>Actinomycetes</taxon>
        <taxon>Streptosporangiales</taxon>
        <taxon>Allonocardiopsis</taxon>
    </lineage>
</organism>
<feature type="compositionally biased region" description="Gly residues" evidence="4">
    <location>
        <begin position="232"/>
        <end position="241"/>
    </location>
</feature>
<dbReference type="GO" id="GO:0005524">
    <property type="term" value="F:ATP binding"/>
    <property type="evidence" value="ECO:0007669"/>
    <property type="project" value="UniProtKB-KW"/>
</dbReference>
<dbReference type="InterPro" id="IPR010016">
    <property type="entry name" value="PxpB"/>
</dbReference>
<evidence type="ECO:0000313" key="7">
    <source>
        <dbReference type="Proteomes" id="UP000237846"/>
    </source>
</evidence>
<keyword evidence="1" id="KW-0547">Nucleotide-binding</keyword>
<evidence type="ECO:0000256" key="4">
    <source>
        <dbReference type="SAM" id="MobiDB-lite"/>
    </source>
</evidence>
<dbReference type="Gene3D" id="2.40.100.10">
    <property type="entry name" value="Cyclophilin-like"/>
    <property type="match status" value="1"/>
</dbReference>
<feature type="compositionally biased region" description="Low complexity" evidence="4">
    <location>
        <begin position="322"/>
        <end position="333"/>
    </location>
</feature>
<protein>
    <submittedName>
        <fullName evidence="6">KipI family sensor histidine kinase inhibitor</fullName>
    </submittedName>
</protein>
<gene>
    <name evidence="6" type="ORF">CLV72_110257</name>
</gene>
<dbReference type="InterPro" id="IPR003833">
    <property type="entry name" value="CT_C_D"/>
</dbReference>
<feature type="domain" description="Carboxyltransferase" evidence="5">
    <location>
        <begin position="1"/>
        <end position="191"/>
    </location>
</feature>
<dbReference type="SUPFAM" id="SSF50891">
    <property type="entry name" value="Cyclophilin-like"/>
    <property type="match status" value="1"/>
</dbReference>
<dbReference type="Pfam" id="PF02682">
    <property type="entry name" value="CT_C_D"/>
    <property type="match status" value="1"/>
</dbReference>
<dbReference type="SMART" id="SM00796">
    <property type="entry name" value="AHS1"/>
    <property type="match status" value="1"/>
</dbReference>
<evidence type="ECO:0000259" key="5">
    <source>
        <dbReference type="SMART" id="SM00796"/>
    </source>
</evidence>
<feature type="compositionally biased region" description="Low complexity" evidence="4">
    <location>
        <begin position="242"/>
        <end position="270"/>
    </location>
</feature>
<feature type="region of interest" description="Disordered" evidence="4">
    <location>
        <begin position="205"/>
        <end position="333"/>
    </location>
</feature>
<keyword evidence="3" id="KW-0067">ATP-binding</keyword>
<dbReference type="Proteomes" id="UP000237846">
    <property type="component" value="Unassembled WGS sequence"/>
</dbReference>
<sequence length="333" mass="33299">MRILDCGDSAVLVELADLDEVLGCYAALVERPPPHVVDLVPAARTVLVRVRPGPGVLAEVRAALAGLRPRAGARADGGLVEVPVHYDGADLADVAELTGLSEAEVVAAHTGREWRVAFCGFAPGFGYLVGGDPRLKVPRREQSRVRVPAGSVALAGEFSGVYPRSSPGGWQLLGRTELAVWDPGREPAALLAPGVRVRFVDAGGSAARGPGGRSAGRADTAAPGGAARGRPDGGTGSGGPGSCVTASAGPASAAPVSGATAPRSVFPSSAAEKKPPPAQGGDPDTHSSVPDVRGASRYPLVVDGRAAAGGPVDGGVRERAAPGRSAAAAAVDR</sequence>
<evidence type="ECO:0000256" key="3">
    <source>
        <dbReference type="ARBA" id="ARBA00022840"/>
    </source>
</evidence>
<dbReference type="OrthoDB" id="9778567at2"/>
<evidence type="ECO:0000256" key="1">
    <source>
        <dbReference type="ARBA" id="ARBA00022741"/>
    </source>
</evidence>
<dbReference type="Gene3D" id="3.30.1360.40">
    <property type="match status" value="1"/>
</dbReference>
<accession>A0A2T0PUB9</accession>
<keyword evidence="2" id="KW-0378">Hydrolase</keyword>